<dbReference type="GO" id="GO:0071037">
    <property type="term" value="P:nuclear polyadenylation-dependent snRNA catabolic process"/>
    <property type="evidence" value="ECO:0007669"/>
    <property type="project" value="TreeGrafter"/>
</dbReference>
<comment type="subcellular location">
    <subcellularLocation>
        <location evidence="1">Nucleus</location>
    </subcellularLocation>
</comment>
<feature type="domain" description="CCHC-type" evidence="11">
    <location>
        <begin position="94"/>
        <end position="109"/>
    </location>
</feature>
<dbReference type="SUPFAM" id="SSF57756">
    <property type="entry name" value="Retrovirus zinc finger-like domains"/>
    <property type="match status" value="1"/>
</dbReference>
<evidence type="ECO:0000256" key="2">
    <source>
        <dbReference type="ARBA" id="ARBA00022723"/>
    </source>
</evidence>
<dbReference type="GO" id="GO:0003723">
    <property type="term" value="F:RNA binding"/>
    <property type="evidence" value="ECO:0007669"/>
    <property type="project" value="TreeGrafter"/>
</dbReference>
<dbReference type="PROSITE" id="PS50158">
    <property type="entry name" value="ZF_CCHC"/>
    <property type="match status" value="2"/>
</dbReference>
<evidence type="ECO:0000256" key="7">
    <source>
        <dbReference type="ARBA" id="ARBA00041190"/>
    </source>
</evidence>
<keyword evidence="3" id="KW-0677">Repeat</keyword>
<dbReference type="InterPro" id="IPR036875">
    <property type="entry name" value="Znf_CCHC_sf"/>
</dbReference>
<dbReference type="GO" id="GO:0008270">
    <property type="term" value="F:zinc ion binding"/>
    <property type="evidence" value="ECO:0007669"/>
    <property type="project" value="UniProtKB-KW"/>
</dbReference>
<evidence type="ECO:0000256" key="10">
    <source>
        <dbReference type="SAM" id="Phobius"/>
    </source>
</evidence>
<dbReference type="GO" id="GO:0071031">
    <property type="term" value="P:nuclear mRNA surveillance of mRNA 3'-end processing"/>
    <property type="evidence" value="ECO:0007669"/>
    <property type="project" value="TreeGrafter"/>
</dbReference>
<dbReference type="GeneTree" id="ENSGT00940000169057"/>
<dbReference type="SMART" id="SM00343">
    <property type="entry name" value="ZnF_C2HC"/>
    <property type="match status" value="4"/>
</dbReference>
<dbReference type="InterPro" id="IPR001878">
    <property type="entry name" value="Znf_CCHC"/>
</dbReference>
<reference evidence="12" key="2">
    <citation type="submission" date="2025-09" db="UniProtKB">
        <authorList>
            <consortium name="Ensembl"/>
        </authorList>
    </citation>
    <scope>IDENTIFICATION</scope>
</reference>
<dbReference type="Ensembl" id="ENSNBRT00000005375.1">
    <property type="protein sequence ID" value="ENSNBRP00000005218.1"/>
    <property type="gene ID" value="ENSNBRG00000004135.1"/>
</dbReference>
<sequence>MNFVFFFAATGPGHFLKKSIKARLRYFSPGCSLFCRACNRTGHLAKSCSFRKVNELTHQCCFHGHLQRFLNRIILKIFFVVVFLSLCWQKYPICVLCGIQGHIQRKCPSRPCGRCGLPSHGLKPCDLPPVWNQHCLRCGMTGHLSDVSSCTPELAAGRRGKRGARRDER</sequence>
<dbReference type="PANTHER" id="PTHR46543:SF1">
    <property type="entry name" value="ZINC FINGER CCHC DOMAIN-CONTAINING PROTEIN 7"/>
    <property type="match status" value="1"/>
</dbReference>
<dbReference type="GO" id="GO:0071036">
    <property type="term" value="P:nuclear polyadenylation-dependent snoRNA catabolic process"/>
    <property type="evidence" value="ECO:0007669"/>
    <property type="project" value="TreeGrafter"/>
</dbReference>
<evidence type="ECO:0000256" key="9">
    <source>
        <dbReference type="PROSITE-ProRule" id="PRU00047"/>
    </source>
</evidence>
<dbReference type="InterPro" id="IPR051644">
    <property type="entry name" value="TRAMP_AT-DNA-binding"/>
</dbReference>
<dbReference type="Gene3D" id="4.10.60.10">
    <property type="entry name" value="Zinc finger, CCHC-type"/>
    <property type="match status" value="1"/>
</dbReference>
<dbReference type="GO" id="GO:0071035">
    <property type="term" value="P:nuclear polyadenylation-dependent rRNA catabolic process"/>
    <property type="evidence" value="ECO:0007669"/>
    <property type="project" value="TreeGrafter"/>
</dbReference>
<evidence type="ECO:0000256" key="8">
    <source>
        <dbReference type="ARBA" id="ARBA00043023"/>
    </source>
</evidence>
<dbReference type="Bgee" id="ENSNBRG00000004135">
    <property type="expression patterns" value="Expressed in testis and 2 other cell types or tissues"/>
</dbReference>
<evidence type="ECO:0000256" key="3">
    <source>
        <dbReference type="ARBA" id="ARBA00022737"/>
    </source>
</evidence>
<dbReference type="GO" id="GO:0071038">
    <property type="term" value="P:TRAMP-dependent tRNA surveillance pathway"/>
    <property type="evidence" value="ECO:0007669"/>
    <property type="project" value="TreeGrafter"/>
</dbReference>
<feature type="domain" description="CCHC-type" evidence="11">
    <location>
        <begin position="35"/>
        <end position="48"/>
    </location>
</feature>
<keyword evidence="10" id="KW-0472">Membrane</keyword>
<evidence type="ECO:0000256" key="1">
    <source>
        <dbReference type="ARBA" id="ARBA00004123"/>
    </source>
</evidence>
<keyword evidence="10" id="KW-0812">Transmembrane</keyword>
<accession>A0A3Q4GF15</accession>
<keyword evidence="4 9" id="KW-0863">Zinc-finger</keyword>
<dbReference type="OMA" id="NELTHQC"/>
<dbReference type="GO" id="GO:0071039">
    <property type="term" value="P:nuclear polyadenylation-dependent CUT catabolic process"/>
    <property type="evidence" value="ECO:0007669"/>
    <property type="project" value="TreeGrafter"/>
</dbReference>
<evidence type="ECO:0000256" key="4">
    <source>
        <dbReference type="ARBA" id="ARBA00022771"/>
    </source>
</evidence>
<dbReference type="STRING" id="32507.ENSNBRP00000005218"/>
<reference evidence="12" key="1">
    <citation type="submission" date="2025-08" db="UniProtKB">
        <authorList>
            <consortium name="Ensembl"/>
        </authorList>
    </citation>
    <scope>IDENTIFICATION</scope>
</reference>
<keyword evidence="13" id="KW-1185">Reference proteome</keyword>
<evidence type="ECO:0000256" key="6">
    <source>
        <dbReference type="ARBA" id="ARBA00023242"/>
    </source>
</evidence>
<dbReference type="GO" id="GO:0031499">
    <property type="term" value="C:TRAMP complex"/>
    <property type="evidence" value="ECO:0007669"/>
    <property type="project" value="TreeGrafter"/>
</dbReference>
<keyword evidence="2" id="KW-0479">Metal-binding</keyword>
<proteinExistence type="predicted"/>
<organism evidence="12 13">
    <name type="scientific">Neolamprologus brichardi</name>
    <name type="common">Fairy cichlid</name>
    <name type="synonym">Lamprologus brichardi</name>
    <dbReference type="NCBI Taxonomy" id="32507"/>
    <lineage>
        <taxon>Eukaryota</taxon>
        <taxon>Metazoa</taxon>
        <taxon>Chordata</taxon>
        <taxon>Craniata</taxon>
        <taxon>Vertebrata</taxon>
        <taxon>Euteleostomi</taxon>
        <taxon>Actinopterygii</taxon>
        <taxon>Neopterygii</taxon>
        <taxon>Teleostei</taxon>
        <taxon>Neoteleostei</taxon>
        <taxon>Acanthomorphata</taxon>
        <taxon>Ovalentaria</taxon>
        <taxon>Cichlomorphae</taxon>
        <taxon>Cichliformes</taxon>
        <taxon>Cichlidae</taxon>
        <taxon>African cichlids</taxon>
        <taxon>Pseudocrenilabrinae</taxon>
        <taxon>Lamprologini</taxon>
        <taxon>Neolamprologus</taxon>
    </lineage>
</organism>
<dbReference type="AlphaFoldDB" id="A0A3Q4GF15"/>
<dbReference type="PANTHER" id="PTHR46543">
    <property type="entry name" value="ZINC FINGER CCHC DOMAIN-CONTAINING PROTEIN 7"/>
    <property type="match status" value="1"/>
</dbReference>
<evidence type="ECO:0000313" key="12">
    <source>
        <dbReference type="Ensembl" id="ENSNBRP00000005218.1"/>
    </source>
</evidence>
<evidence type="ECO:0000313" key="13">
    <source>
        <dbReference type="Proteomes" id="UP000261580"/>
    </source>
</evidence>
<keyword evidence="10" id="KW-1133">Transmembrane helix</keyword>
<protein>
    <recommendedName>
        <fullName evidence="7">Zinc finger CCHC domain-containing protein 7</fullName>
    </recommendedName>
    <alternativeName>
        <fullName evidence="8">TRAMP-like complex RNA-binding factor ZCCHC7</fullName>
    </alternativeName>
</protein>
<feature type="transmembrane region" description="Helical" evidence="10">
    <location>
        <begin position="73"/>
        <end position="91"/>
    </location>
</feature>
<name>A0A3Q4GF15_NEOBR</name>
<evidence type="ECO:0000256" key="5">
    <source>
        <dbReference type="ARBA" id="ARBA00022833"/>
    </source>
</evidence>
<dbReference type="Proteomes" id="UP000261580">
    <property type="component" value="Unassembled WGS sequence"/>
</dbReference>
<keyword evidence="6" id="KW-0539">Nucleus</keyword>
<evidence type="ECO:0000259" key="11">
    <source>
        <dbReference type="PROSITE" id="PS50158"/>
    </source>
</evidence>
<keyword evidence="5" id="KW-0862">Zinc</keyword>